<evidence type="ECO:0000259" key="3">
    <source>
        <dbReference type="PROSITE" id="PS51832"/>
    </source>
</evidence>
<dbReference type="AlphaFoldDB" id="A0A6J4UGU6"/>
<dbReference type="PANTHER" id="PTHR45228:SF4">
    <property type="entry name" value="LIPOPROTEIN"/>
    <property type="match status" value="1"/>
</dbReference>
<organism evidence="4">
    <name type="scientific">uncultured Thermomicrobiales bacterium</name>
    <dbReference type="NCBI Taxonomy" id="1645740"/>
    <lineage>
        <taxon>Bacteria</taxon>
        <taxon>Pseudomonadati</taxon>
        <taxon>Thermomicrobiota</taxon>
        <taxon>Thermomicrobia</taxon>
        <taxon>Thermomicrobiales</taxon>
        <taxon>environmental samples</taxon>
    </lineage>
</organism>
<dbReference type="SUPFAM" id="SSF109604">
    <property type="entry name" value="HD-domain/PDEase-like"/>
    <property type="match status" value="1"/>
</dbReference>
<evidence type="ECO:0000259" key="2">
    <source>
        <dbReference type="PROSITE" id="PS50887"/>
    </source>
</evidence>
<feature type="compositionally biased region" description="Polar residues" evidence="1">
    <location>
        <begin position="696"/>
        <end position="715"/>
    </location>
</feature>
<name>A0A6J4UGU6_9BACT</name>
<evidence type="ECO:0000256" key="1">
    <source>
        <dbReference type="SAM" id="MobiDB-lite"/>
    </source>
</evidence>
<feature type="region of interest" description="Disordered" evidence="1">
    <location>
        <begin position="225"/>
        <end position="253"/>
    </location>
</feature>
<dbReference type="InterPro" id="IPR000160">
    <property type="entry name" value="GGDEF_dom"/>
</dbReference>
<sequence length="853" mass="90309">MEWGGLLRKVRAQDAAEIGANAPLKDATSAYQTPAADPAPPVTNLPTGAPPSQRRTWASGAFLAAAARLVARGEETTYTLRRVVEWATAATGARRAILWAIEGDTEQPLTILAWAATDGWRPDEASAPRLSASPSLLRAIRSPTTVLIDLNRPMEQAVSWGDIIGVEPIAICAAISGGEPRGILAVAGIPPGSEATTFGEDARAALAACAALAAIVFERRKEDGVSAGTTPAPAEPTTTVAATGTPPAGETVPTAADPFLRLPNRAAMLARLREEIGRARRFGHPFALLILDADRVEEWVGHVGAGAIPTLLTHLVEVVRDSVRDVDLIGRGDDDEFILILPMSEVDDALRVGERIRATLEQRQPGGLLHAPGLRLTISGGVVGYPDDGTGAEELLHAAERTVLYAKRMGRDQIRLCGLGEMESPSSRPAPPTPDRAVAVPEGPQITRVFQGLLDALATAGDAHDQARPGHGRAVGRYARALAEACGLDAAQAGTIELAGMLHDAGKIGLPRAILGKRGTLTAEERAILREQPAVGKLMLMQIPSLEGVIPLVEYAHERYDGNGYPAGLRGNQIPFGSRIIALAEGYEAMTSDRPYRRALSHSMAITELWREAGGRYDPRLVDTFVRLVRPTGEGENAAAWDPALLEQIPVEHVPTPEGSDESAWRARKDTAVAASSGPVHGPMVGVGVEAHDAQGQVSTTEQVPDSARTHQPTEVGQIDPASGIAAADEEFTRLAPSPSRPEGDTNTPNAAAQAEISVPDNAPPVPAHTARGAGTGPPPSRELAQGSLAADQASPAKRHQGRDNNDPARPSVDDTLLLMSQTTLSRLAELDRLHKRRTGPLRRREESERDEE</sequence>
<dbReference type="Gene3D" id="1.10.3210.10">
    <property type="entry name" value="Hypothetical protein af1432"/>
    <property type="match status" value="1"/>
</dbReference>
<feature type="region of interest" description="Disordered" evidence="1">
    <location>
        <begin position="654"/>
        <end position="721"/>
    </location>
</feature>
<dbReference type="EMBL" id="CADCWN010000015">
    <property type="protein sequence ID" value="CAA9549986.1"/>
    <property type="molecule type" value="Genomic_DNA"/>
</dbReference>
<dbReference type="Gene3D" id="3.30.450.40">
    <property type="match status" value="1"/>
</dbReference>
<dbReference type="SMART" id="SM00267">
    <property type="entry name" value="GGDEF"/>
    <property type="match status" value="1"/>
</dbReference>
<dbReference type="PROSITE" id="PS50887">
    <property type="entry name" value="GGDEF"/>
    <property type="match status" value="1"/>
</dbReference>
<dbReference type="InterPro" id="IPR037522">
    <property type="entry name" value="HD_GYP_dom"/>
</dbReference>
<evidence type="ECO:0000313" key="4">
    <source>
        <dbReference type="EMBL" id="CAA9549986.1"/>
    </source>
</evidence>
<dbReference type="InterPro" id="IPR043128">
    <property type="entry name" value="Rev_trsase/Diguanyl_cyclase"/>
</dbReference>
<reference evidence="4" key="1">
    <citation type="submission" date="2020-02" db="EMBL/GenBank/DDBJ databases">
        <authorList>
            <person name="Meier V. D."/>
        </authorList>
    </citation>
    <scope>NUCLEOTIDE SEQUENCE</scope>
    <source>
        <strain evidence="4">AVDCRST_MAG18</strain>
    </source>
</reference>
<dbReference type="InterPro" id="IPR029016">
    <property type="entry name" value="GAF-like_dom_sf"/>
</dbReference>
<dbReference type="Pfam" id="PF13487">
    <property type="entry name" value="HD_5"/>
    <property type="match status" value="1"/>
</dbReference>
<dbReference type="NCBIfam" id="TIGR00254">
    <property type="entry name" value="GGDEF"/>
    <property type="match status" value="1"/>
</dbReference>
<dbReference type="SMART" id="SM00471">
    <property type="entry name" value="HDc"/>
    <property type="match status" value="1"/>
</dbReference>
<dbReference type="CDD" id="cd01949">
    <property type="entry name" value="GGDEF"/>
    <property type="match status" value="1"/>
</dbReference>
<dbReference type="InterPro" id="IPR003607">
    <property type="entry name" value="HD/PDEase_dom"/>
</dbReference>
<dbReference type="Gene3D" id="3.30.70.270">
    <property type="match status" value="1"/>
</dbReference>
<feature type="compositionally biased region" description="Basic and acidic residues" evidence="1">
    <location>
        <begin position="843"/>
        <end position="853"/>
    </location>
</feature>
<feature type="domain" description="GGDEF" evidence="2">
    <location>
        <begin position="284"/>
        <end position="419"/>
    </location>
</feature>
<feature type="region of interest" description="Disordered" evidence="1">
    <location>
        <begin position="31"/>
        <end position="53"/>
    </location>
</feature>
<dbReference type="PANTHER" id="PTHR45228">
    <property type="entry name" value="CYCLIC DI-GMP PHOSPHODIESTERASE TM_0186-RELATED"/>
    <property type="match status" value="1"/>
</dbReference>
<accession>A0A6J4UGU6</accession>
<feature type="region of interest" description="Disordered" evidence="1">
    <location>
        <begin position="757"/>
        <end position="816"/>
    </location>
</feature>
<dbReference type="SUPFAM" id="SSF55781">
    <property type="entry name" value="GAF domain-like"/>
    <property type="match status" value="1"/>
</dbReference>
<feature type="compositionally biased region" description="Low complexity" evidence="1">
    <location>
        <begin position="227"/>
        <end position="253"/>
    </location>
</feature>
<proteinExistence type="predicted"/>
<feature type="domain" description="HD-GYP" evidence="3">
    <location>
        <begin position="446"/>
        <end position="641"/>
    </location>
</feature>
<dbReference type="InterPro" id="IPR052020">
    <property type="entry name" value="Cyclic_di-GMP/3'3'-cGAMP_PDE"/>
</dbReference>
<feature type="region of interest" description="Disordered" evidence="1">
    <location>
        <begin position="829"/>
        <end position="853"/>
    </location>
</feature>
<dbReference type="PROSITE" id="PS51832">
    <property type="entry name" value="HD_GYP"/>
    <property type="match status" value="1"/>
</dbReference>
<dbReference type="InterPro" id="IPR029787">
    <property type="entry name" value="Nucleotide_cyclase"/>
</dbReference>
<gene>
    <name evidence="4" type="ORF">AVDCRST_MAG18-231</name>
</gene>
<dbReference type="CDD" id="cd00077">
    <property type="entry name" value="HDc"/>
    <property type="match status" value="1"/>
</dbReference>
<protein>
    <submittedName>
        <fullName evidence="4">Uncharacterized protein</fullName>
    </submittedName>
</protein>
<feature type="compositionally biased region" description="Low complexity" evidence="1">
    <location>
        <begin position="678"/>
        <end position="689"/>
    </location>
</feature>
<dbReference type="Pfam" id="PF00990">
    <property type="entry name" value="GGDEF"/>
    <property type="match status" value="1"/>
</dbReference>
<dbReference type="SUPFAM" id="SSF55073">
    <property type="entry name" value="Nucleotide cyclase"/>
    <property type="match status" value="1"/>
</dbReference>